<dbReference type="Proteomes" id="UP001212401">
    <property type="component" value="Unassembled WGS sequence"/>
</dbReference>
<dbReference type="AlphaFoldDB" id="A0AAW5WVL1"/>
<sequence>MDLRKQKEKVQSRETNQQAKLHSLDEINKLVELHKYGLVDFDEQLVRRLVEKITIFQRYMEFTFKDGEVIRVNM</sequence>
<feature type="non-terminal residue" evidence="1">
    <location>
        <position position="74"/>
    </location>
</feature>
<dbReference type="EMBL" id="JAKHPH010000084">
    <property type="protein sequence ID" value="MCZ3668508.1"/>
    <property type="molecule type" value="Genomic_DNA"/>
</dbReference>
<comment type="caution">
    <text evidence="1">The sequence shown here is derived from an EMBL/GenBank/DDBJ whole genome shotgun (WGS) entry which is preliminary data.</text>
</comment>
<proteinExistence type="predicted"/>
<name>A0AAW5WVL1_9LACO</name>
<protein>
    <submittedName>
        <fullName evidence="1">Recombinase</fullName>
    </submittedName>
</protein>
<evidence type="ECO:0000313" key="1">
    <source>
        <dbReference type="EMBL" id="MCZ3668508.1"/>
    </source>
</evidence>
<gene>
    <name evidence="1" type="ORF">L2724_09740</name>
</gene>
<evidence type="ECO:0000313" key="2">
    <source>
        <dbReference type="Proteomes" id="UP001212401"/>
    </source>
</evidence>
<accession>A0AAW5WVL1</accession>
<organism evidence="1 2">
    <name type="scientific">Limosilactobacillus vaginalis</name>
    <dbReference type="NCBI Taxonomy" id="1633"/>
    <lineage>
        <taxon>Bacteria</taxon>
        <taxon>Bacillati</taxon>
        <taxon>Bacillota</taxon>
        <taxon>Bacilli</taxon>
        <taxon>Lactobacillales</taxon>
        <taxon>Lactobacillaceae</taxon>
        <taxon>Limosilactobacillus</taxon>
    </lineage>
</organism>
<reference evidence="1" key="1">
    <citation type="submission" date="2022-01" db="EMBL/GenBank/DDBJ databases">
        <title>VMRC isolate genome collection.</title>
        <authorList>
            <person name="France M."/>
            <person name="Rutt L."/>
            <person name="Humphrys M."/>
            <person name="Ravel J."/>
        </authorList>
    </citation>
    <scope>NUCLEOTIDE SEQUENCE</scope>
    <source>
        <strain evidence="1">C0048A1</strain>
    </source>
</reference>